<name>A0A0B9G9Q4_9GAMM</name>
<keyword evidence="4" id="KW-0249">Electron transport</keyword>
<dbReference type="Pfam" id="PF00034">
    <property type="entry name" value="Cytochrom_C"/>
    <property type="match status" value="1"/>
</dbReference>
<dbReference type="GO" id="GO:0009055">
    <property type="term" value="F:electron transfer activity"/>
    <property type="evidence" value="ECO:0007669"/>
    <property type="project" value="InterPro"/>
</dbReference>
<dbReference type="InterPro" id="IPR009056">
    <property type="entry name" value="Cyt_c-like_dom"/>
</dbReference>
<protein>
    <submittedName>
        <fullName evidence="9">Cytochrome C</fullName>
    </submittedName>
</protein>
<dbReference type="InterPro" id="IPR036909">
    <property type="entry name" value="Cyt_c-like_dom_sf"/>
</dbReference>
<dbReference type="GO" id="GO:0046872">
    <property type="term" value="F:metal ion binding"/>
    <property type="evidence" value="ECO:0007669"/>
    <property type="project" value="UniProtKB-KW"/>
</dbReference>
<evidence type="ECO:0000313" key="9">
    <source>
        <dbReference type="EMBL" id="KHT65319.1"/>
    </source>
</evidence>
<keyword evidence="5 6" id="KW-0408">Iron</keyword>
<sequence>MKKVVVAAITCLSVSAFASVETESGRQLYLSPGKGGCATCHGETGNEPVMPMYPKIGGQMEMYLINQMQDYKLKKRKNGLFVPMEVAMEHYSDEDIRQIAKYLASF</sequence>
<evidence type="ECO:0000256" key="7">
    <source>
        <dbReference type="SAM" id="SignalP"/>
    </source>
</evidence>
<keyword evidence="2 6" id="KW-0349">Heme</keyword>
<dbReference type="InterPro" id="IPR050597">
    <property type="entry name" value="Cytochrome_c_Oxidase_Subunit"/>
</dbReference>
<evidence type="ECO:0000256" key="4">
    <source>
        <dbReference type="ARBA" id="ARBA00022982"/>
    </source>
</evidence>
<evidence type="ECO:0000256" key="6">
    <source>
        <dbReference type="PROSITE-ProRule" id="PRU00433"/>
    </source>
</evidence>
<organism evidence="9 10">
    <name type="scientific">Photobacterium gaetbulicola</name>
    <dbReference type="NCBI Taxonomy" id="1295392"/>
    <lineage>
        <taxon>Bacteria</taxon>
        <taxon>Pseudomonadati</taxon>
        <taxon>Pseudomonadota</taxon>
        <taxon>Gammaproteobacteria</taxon>
        <taxon>Vibrionales</taxon>
        <taxon>Vibrionaceae</taxon>
        <taxon>Photobacterium</taxon>
    </lineage>
</organism>
<keyword evidence="3 6" id="KW-0479">Metal-binding</keyword>
<proteinExistence type="predicted"/>
<evidence type="ECO:0000256" key="1">
    <source>
        <dbReference type="ARBA" id="ARBA00022448"/>
    </source>
</evidence>
<evidence type="ECO:0000256" key="3">
    <source>
        <dbReference type="ARBA" id="ARBA00022723"/>
    </source>
</evidence>
<dbReference type="AlphaFoldDB" id="A0A0B9G9Q4"/>
<dbReference type="RefSeq" id="WP_039457056.1">
    <property type="nucleotide sequence ID" value="NZ_JWLZ01000014.1"/>
</dbReference>
<evidence type="ECO:0000259" key="8">
    <source>
        <dbReference type="PROSITE" id="PS51007"/>
    </source>
</evidence>
<dbReference type="SUPFAM" id="SSF46626">
    <property type="entry name" value="Cytochrome c"/>
    <property type="match status" value="1"/>
</dbReference>
<dbReference type="EMBL" id="JWLZ01000014">
    <property type="protein sequence ID" value="KHT65319.1"/>
    <property type="molecule type" value="Genomic_DNA"/>
</dbReference>
<keyword evidence="1" id="KW-0813">Transport</keyword>
<gene>
    <name evidence="9" type="ORF">RJ45_01640</name>
</gene>
<dbReference type="Gene3D" id="1.10.760.10">
    <property type="entry name" value="Cytochrome c-like domain"/>
    <property type="match status" value="1"/>
</dbReference>
<keyword evidence="7" id="KW-0732">Signal</keyword>
<feature type="chain" id="PRO_5002128159" evidence="7">
    <location>
        <begin position="19"/>
        <end position="106"/>
    </location>
</feature>
<feature type="signal peptide" evidence="7">
    <location>
        <begin position="1"/>
        <end position="18"/>
    </location>
</feature>
<dbReference type="PROSITE" id="PS51007">
    <property type="entry name" value="CYTC"/>
    <property type="match status" value="1"/>
</dbReference>
<dbReference type="GO" id="GO:0020037">
    <property type="term" value="F:heme binding"/>
    <property type="evidence" value="ECO:0007669"/>
    <property type="project" value="InterPro"/>
</dbReference>
<evidence type="ECO:0000256" key="2">
    <source>
        <dbReference type="ARBA" id="ARBA00022617"/>
    </source>
</evidence>
<dbReference type="PANTHER" id="PTHR33751">
    <property type="entry name" value="CBB3-TYPE CYTOCHROME C OXIDASE SUBUNIT FIXP"/>
    <property type="match status" value="1"/>
</dbReference>
<accession>A0A0B9G9Q4</accession>
<comment type="caution">
    <text evidence="9">The sequence shown here is derived from an EMBL/GenBank/DDBJ whole genome shotgun (WGS) entry which is preliminary data.</text>
</comment>
<evidence type="ECO:0000256" key="5">
    <source>
        <dbReference type="ARBA" id="ARBA00023004"/>
    </source>
</evidence>
<reference evidence="9 10" key="1">
    <citation type="submission" date="2014-12" db="EMBL/GenBank/DDBJ databases">
        <title>Genome sequencing of Photobacterium gaetbulicola AD005a.</title>
        <authorList>
            <person name="Adrian T.G.S."/>
            <person name="Chan K.G."/>
        </authorList>
    </citation>
    <scope>NUCLEOTIDE SEQUENCE [LARGE SCALE GENOMIC DNA]</scope>
    <source>
        <strain evidence="9 10">AD005a</strain>
    </source>
</reference>
<feature type="domain" description="Cytochrome c" evidence="8">
    <location>
        <begin position="20"/>
        <end position="106"/>
    </location>
</feature>
<dbReference type="PANTHER" id="PTHR33751:SF9">
    <property type="entry name" value="CYTOCHROME C4"/>
    <property type="match status" value="1"/>
</dbReference>
<evidence type="ECO:0000313" key="10">
    <source>
        <dbReference type="Proteomes" id="UP000031278"/>
    </source>
</evidence>
<dbReference type="Proteomes" id="UP000031278">
    <property type="component" value="Unassembled WGS sequence"/>
</dbReference>